<evidence type="ECO:0000313" key="2">
    <source>
        <dbReference type="Proteomes" id="UP000366872"/>
    </source>
</evidence>
<gene>
    <name evidence="1" type="ORF">PDESU_03625</name>
</gene>
<dbReference type="EMBL" id="CAAHFG010000002">
    <property type="protein sequence ID" value="VGO15045.1"/>
    <property type="molecule type" value="Genomic_DNA"/>
</dbReference>
<proteinExistence type="predicted"/>
<dbReference type="Proteomes" id="UP000366872">
    <property type="component" value="Unassembled WGS sequence"/>
</dbReference>
<protein>
    <submittedName>
        <fullName evidence="1">Uncharacterized protein</fullName>
    </submittedName>
</protein>
<organism evidence="1 2">
    <name type="scientific">Pontiella desulfatans</name>
    <dbReference type="NCBI Taxonomy" id="2750659"/>
    <lineage>
        <taxon>Bacteria</taxon>
        <taxon>Pseudomonadati</taxon>
        <taxon>Kiritimatiellota</taxon>
        <taxon>Kiritimatiellia</taxon>
        <taxon>Kiritimatiellales</taxon>
        <taxon>Pontiellaceae</taxon>
        <taxon>Pontiella</taxon>
    </lineage>
</organism>
<evidence type="ECO:0000313" key="1">
    <source>
        <dbReference type="EMBL" id="VGO15045.1"/>
    </source>
</evidence>
<accession>A0A6C2U568</accession>
<sequence>MGSGLVILLFNRASVCSSAGYSFCTGGFLNRCLCFSGFLLKCFLLTRNTGICAVCLLA</sequence>
<reference evidence="1 2" key="1">
    <citation type="submission" date="2019-04" db="EMBL/GenBank/DDBJ databases">
        <authorList>
            <person name="Van Vliet M D."/>
        </authorList>
    </citation>
    <scope>NUCLEOTIDE SEQUENCE [LARGE SCALE GENOMIC DNA]</scope>
    <source>
        <strain evidence="1 2">F1</strain>
    </source>
</reference>
<name>A0A6C2U568_PONDE</name>
<keyword evidence="2" id="KW-1185">Reference proteome</keyword>
<dbReference type="AlphaFoldDB" id="A0A6C2U568"/>